<keyword evidence="6 8" id="KW-1133">Transmembrane helix</keyword>
<dbReference type="EMBL" id="JAGGJZ010000004">
    <property type="protein sequence ID" value="MBP1890060.1"/>
    <property type="molecule type" value="Genomic_DNA"/>
</dbReference>
<dbReference type="Pfam" id="PF01618">
    <property type="entry name" value="MotA_ExbB"/>
    <property type="match status" value="1"/>
</dbReference>
<evidence type="ECO:0000256" key="7">
    <source>
        <dbReference type="ARBA" id="ARBA00023136"/>
    </source>
</evidence>
<evidence type="ECO:0000313" key="10">
    <source>
        <dbReference type="EMBL" id="MBP1890060.1"/>
    </source>
</evidence>
<dbReference type="PANTHER" id="PTHR30433">
    <property type="entry name" value="CHEMOTAXIS PROTEIN MOTA"/>
    <property type="match status" value="1"/>
</dbReference>
<evidence type="ECO:0000256" key="2">
    <source>
        <dbReference type="ARBA" id="ARBA00008038"/>
    </source>
</evidence>
<evidence type="ECO:0000256" key="1">
    <source>
        <dbReference type="ARBA" id="ARBA00004651"/>
    </source>
</evidence>
<keyword evidence="11" id="KW-1185">Reference proteome</keyword>
<keyword evidence="4" id="KW-1003">Cell membrane</keyword>
<protein>
    <submittedName>
        <fullName evidence="10">Chemotaxis protein MotA</fullName>
    </submittedName>
</protein>
<accession>A0ABS4F1E2</accession>
<name>A0ABS4F1E2_9CLOT</name>
<evidence type="ECO:0000259" key="9">
    <source>
        <dbReference type="Pfam" id="PF01618"/>
    </source>
</evidence>
<proteinExistence type="inferred from homology"/>
<evidence type="ECO:0000256" key="5">
    <source>
        <dbReference type="ARBA" id="ARBA00022692"/>
    </source>
</evidence>
<feature type="domain" description="MotA/TolQ/ExbB proton channel" evidence="9">
    <location>
        <begin position="104"/>
        <end position="222"/>
    </location>
</feature>
<dbReference type="InterPro" id="IPR002898">
    <property type="entry name" value="MotA_ExbB_proton_chnl"/>
</dbReference>
<keyword evidence="7 8" id="KW-0472">Membrane</keyword>
<dbReference type="PROSITE" id="PS01307">
    <property type="entry name" value="MOTA"/>
    <property type="match status" value="1"/>
</dbReference>
<keyword evidence="3" id="KW-0813">Transport</keyword>
<feature type="transmembrane region" description="Helical" evidence="8">
    <location>
        <begin position="12"/>
        <end position="30"/>
    </location>
</feature>
<feature type="transmembrane region" description="Helical" evidence="8">
    <location>
        <begin position="152"/>
        <end position="173"/>
    </location>
</feature>
<evidence type="ECO:0000256" key="8">
    <source>
        <dbReference type="SAM" id="Phobius"/>
    </source>
</evidence>
<evidence type="ECO:0000256" key="4">
    <source>
        <dbReference type="ARBA" id="ARBA00022475"/>
    </source>
</evidence>
<comment type="similarity">
    <text evidence="2">Belongs to the MotA family.</text>
</comment>
<dbReference type="InterPro" id="IPR000540">
    <property type="entry name" value="Flag_MotA_CS"/>
</dbReference>
<dbReference type="Proteomes" id="UP000783390">
    <property type="component" value="Unassembled WGS sequence"/>
</dbReference>
<dbReference type="RefSeq" id="WP_209796988.1">
    <property type="nucleotide sequence ID" value="NZ_JAGGJZ010000004.1"/>
</dbReference>
<dbReference type="PANTHER" id="PTHR30433:SF2">
    <property type="entry name" value="MOTILITY PROTEIN A"/>
    <property type="match status" value="1"/>
</dbReference>
<comment type="caution">
    <text evidence="10">The sequence shown here is derived from an EMBL/GenBank/DDBJ whole genome shotgun (WGS) entry which is preliminary data.</text>
</comment>
<evidence type="ECO:0000313" key="11">
    <source>
        <dbReference type="Proteomes" id="UP000783390"/>
    </source>
</evidence>
<organism evidence="10 11">
    <name type="scientific">Clostridium moniliforme</name>
    <dbReference type="NCBI Taxonomy" id="39489"/>
    <lineage>
        <taxon>Bacteria</taxon>
        <taxon>Bacillati</taxon>
        <taxon>Bacillota</taxon>
        <taxon>Clostridia</taxon>
        <taxon>Eubacteriales</taxon>
        <taxon>Clostridiaceae</taxon>
        <taxon>Clostridium</taxon>
    </lineage>
</organism>
<reference evidence="10 11" key="1">
    <citation type="submission" date="2021-03" db="EMBL/GenBank/DDBJ databases">
        <title>Genomic Encyclopedia of Type Strains, Phase IV (KMG-IV): sequencing the most valuable type-strain genomes for metagenomic binning, comparative biology and taxonomic classification.</title>
        <authorList>
            <person name="Goeker M."/>
        </authorList>
    </citation>
    <scope>NUCLEOTIDE SEQUENCE [LARGE SCALE GENOMIC DNA]</scope>
    <source>
        <strain evidence="10 11">DSM 3984</strain>
    </source>
</reference>
<evidence type="ECO:0000256" key="3">
    <source>
        <dbReference type="ARBA" id="ARBA00022448"/>
    </source>
</evidence>
<feature type="transmembrane region" description="Helical" evidence="8">
    <location>
        <begin position="185"/>
        <end position="203"/>
    </location>
</feature>
<gene>
    <name evidence="10" type="ORF">J2Z53_001644</name>
</gene>
<keyword evidence="5 8" id="KW-0812">Transmembrane</keyword>
<comment type="subcellular location">
    <subcellularLocation>
        <location evidence="1">Cell membrane</location>
        <topology evidence="1">Multi-pass membrane protein</topology>
    </subcellularLocation>
</comment>
<dbReference type="InterPro" id="IPR047055">
    <property type="entry name" value="MotA-like"/>
</dbReference>
<feature type="transmembrane region" description="Helical" evidence="8">
    <location>
        <begin position="36"/>
        <end position="56"/>
    </location>
</feature>
<evidence type="ECO:0000256" key="6">
    <source>
        <dbReference type="ARBA" id="ARBA00022989"/>
    </source>
</evidence>
<sequence>MKKQDILTPIGILLGIGFMIFAISQGSVGINAFYDFISIVITVGGSFAAVLITFPLDDIKLFLSMNSRLFKNPSMSKIKTIDMFKDLSIKARRDGLLSLENEIEGIKDDFLKCGLELVIDGIDDKLIEEVMNNKIMELENRYNKGAKIFKTWGSYAPAFGMLGTLIGLIQMLAKLDNPDVIASGMAKALITTFYGALLANLILNPLGFNLQNKAEKEAENKEMILVGILCIKNSETTRVLEEKLMSFLTEKEKKKYMNEKNRNKKVEMNAA</sequence>